<gene>
    <name evidence="1" type="ORF">M8330_07235</name>
</gene>
<name>A0A9X2D6I5_9ACTN</name>
<proteinExistence type="predicted"/>
<dbReference type="Proteomes" id="UP001139485">
    <property type="component" value="Unassembled WGS sequence"/>
</dbReference>
<protein>
    <submittedName>
        <fullName evidence="1">HEXXH motif-containing putative peptide modification protein</fullName>
    </submittedName>
</protein>
<accession>A0A9X2D6I5</accession>
<comment type="caution">
    <text evidence="1">The sequence shown here is derived from an EMBL/GenBank/DDBJ whole genome shotgun (WGS) entry which is preliminary data.</text>
</comment>
<keyword evidence="2" id="KW-1185">Reference proteome</keyword>
<evidence type="ECO:0000313" key="2">
    <source>
        <dbReference type="Proteomes" id="UP001139485"/>
    </source>
</evidence>
<dbReference type="AlphaFoldDB" id="A0A9X2D6I5"/>
<dbReference type="EMBL" id="JAMOIL010000008">
    <property type="protein sequence ID" value="MCM0620086.1"/>
    <property type="molecule type" value="Genomic_DNA"/>
</dbReference>
<dbReference type="RefSeq" id="WP_250826889.1">
    <property type="nucleotide sequence ID" value="NZ_JAMOIL010000008.1"/>
</dbReference>
<evidence type="ECO:0000313" key="1">
    <source>
        <dbReference type="EMBL" id="MCM0620086.1"/>
    </source>
</evidence>
<dbReference type="InterPro" id="IPR026337">
    <property type="entry name" value="AKG_HExxH"/>
</dbReference>
<sequence>MDELTQNAKYGDTSKVQANLRATYEFVLEIVGESRREVRPLRSAFFDAPADRQAAVLRSTAFRALANEWLRDLTQSTEAPPDPSATHLLRASLETVTHGRPEDLPHGLTYFEAIRPSSRDALRGIWTAEMKPDLEAAAGQRIELADDPDAGVHDAIWNAIRGIAAIDPDLCHSIMPHVDVACRIVRAPTEGRDKPMMESSSHYALPGAIFLADHAAAGGQATCMEAVLHESTHQKYFDIVATYQVFRDGYSPTTSAQVTVPWNAHREQILREWAADRVLIALHVYVHLARLFAANAAANTASAEEATAAARRCLERSVWLSDAARGPLADEYTQEGRLFRDWTLDRVSEAWLESNDALPDISRLSQELLTVR</sequence>
<organism evidence="1 2">
    <name type="scientific">Nocardioides bruguierae</name>
    <dbReference type="NCBI Taxonomy" id="2945102"/>
    <lineage>
        <taxon>Bacteria</taxon>
        <taxon>Bacillati</taxon>
        <taxon>Actinomycetota</taxon>
        <taxon>Actinomycetes</taxon>
        <taxon>Propionibacteriales</taxon>
        <taxon>Nocardioidaceae</taxon>
        <taxon>Nocardioides</taxon>
    </lineage>
</organism>
<dbReference type="NCBIfam" id="TIGR04267">
    <property type="entry name" value="mod_HExxH"/>
    <property type="match status" value="1"/>
</dbReference>
<reference evidence="1" key="1">
    <citation type="submission" date="2022-05" db="EMBL/GenBank/DDBJ databases">
        <authorList>
            <person name="Tuo L."/>
        </authorList>
    </citation>
    <scope>NUCLEOTIDE SEQUENCE</scope>
    <source>
        <strain evidence="1">BSK12Z-4</strain>
    </source>
</reference>